<protein>
    <submittedName>
        <fullName evidence="2">Uncharacterized protein</fullName>
    </submittedName>
</protein>
<keyword evidence="1" id="KW-1133">Transmembrane helix</keyword>
<sequence>MKQIDDISELGEILSQHKGEVYQRTETGEAEIRQRAMSLSKAEQMVLLSINGKASFDVLRREFEKDDSFDFQKSVDSLLLKGFIVRDSSVSLFNDSDLMTAQVEQFSSEEFFSSSMDPLHSGSGLVVDTRSNSMRSLNLKKRKQESAYDVDIPLSLELDTSLRLKKSKRSNKLVEVFPNPEKPKRRRRSKRPVEQSVSRWQFWVYVGLTVIGFALLLVALLIGM</sequence>
<evidence type="ECO:0000313" key="3">
    <source>
        <dbReference type="Proteomes" id="UP000648257"/>
    </source>
</evidence>
<gene>
    <name evidence="2" type="ORF">H8K52_10120</name>
</gene>
<keyword evidence="1" id="KW-0472">Membrane</keyword>
<comment type="caution">
    <text evidence="2">The sequence shown here is derived from an EMBL/GenBank/DDBJ whole genome shotgun (WGS) entry which is preliminary data.</text>
</comment>
<keyword evidence="3" id="KW-1185">Reference proteome</keyword>
<organism evidence="2 3">
    <name type="scientific">Undibacterium seohonense</name>
    <dbReference type="NCBI Taxonomy" id="1344950"/>
    <lineage>
        <taxon>Bacteria</taxon>
        <taxon>Pseudomonadati</taxon>
        <taxon>Pseudomonadota</taxon>
        <taxon>Betaproteobacteria</taxon>
        <taxon>Burkholderiales</taxon>
        <taxon>Oxalobacteraceae</taxon>
        <taxon>Undibacterium</taxon>
    </lineage>
</organism>
<proteinExistence type="predicted"/>
<dbReference type="Proteomes" id="UP000648257">
    <property type="component" value="Unassembled WGS sequence"/>
</dbReference>
<keyword evidence="1" id="KW-0812">Transmembrane</keyword>
<evidence type="ECO:0000313" key="2">
    <source>
        <dbReference type="EMBL" id="MBC3807699.1"/>
    </source>
</evidence>
<reference evidence="2 3" key="1">
    <citation type="submission" date="2020-08" db="EMBL/GenBank/DDBJ databases">
        <title>Novel species isolated from subtropical streams in China.</title>
        <authorList>
            <person name="Lu H."/>
        </authorList>
    </citation>
    <scope>NUCLEOTIDE SEQUENCE [LARGE SCALE GENOMIC DNA]</scope>
    <source>
        <strain evidence="2 3">KACC 16656</strain>
    </source>
</reference>
<dbReference type="EMBL" id="JACOFW010000009">
    <property type="protein sequence ID" value="MBC3807699.1"/>
    <property type="molecule type" value="Genomic_DNA"/>
</dbReference>
<name>A0ABR6X467_9BURK</name>
<accession>A0ABR6X467</accession>
<feature type="transmembrane region" description="Helical" evidence="1">
    <location>
        <begin position="202"/>
        <end position="222"/>
    </location>
</feature>
<evidence type="ECO:0000256" key="1">
    <source>
        <dbReference type="SAM" id="Phobius"/>
    </source>
</evidence>